<dbReference type="InterPro" id="IPR051093">
    <property type="entry name" value="Neuroligin/BSAL"/>
</dbReference>
<evidence type="ECO:0000256" key="2">
    <source>
        <dbReference type="ARBA" id="ARBA00022729"/>
    </source>
</evidence>
<comment type="similarity">
    <text evidence="1">Belongs to the type-B carboxylesterase/lipase family.</text>
</comment>
<feature type="non-terminal residue" evidence="5">
    <location>
        <position position="1"/>
    </location>
</feature>
<dbReference type="Proteomes" id="UP000728032">
    <property type="component" value="Unassembled WGS sequence"/>
</dbReference>
<accession>A0A7R9M9H8</accession>
<reference evidence="5" key="1">
    <citation type="submission" date="2020-11" db="EMBL/GenBank/DDBJ databases">
        <authorList>
            <person name="Tran Van P."/>
        </authorList>
    </citation>
    <scope>NUCLEOTIDE SEQUENCE</scope>
</reference>
<dbReference type="InterPro" id="IPR002018">
    <property type="entry name" value="CarbesteraseB"/>
</dbReference>
<keyword evidence="3" id="KW-0325">Glycoprotein</keyword>
<dbReference type="SUPFAM" id="SSF53474">
    <property type="entry name" value="alpha/beta-Hydrolases"/>
    <property type="match status" value="1"/>
</dbReference>
<proteinExistence type="inferred from homology"/>
<protein>
    <recommendedName>
        <fullName evidence="4">Carboxylesterase type B domain-containing protein</fullName>
    </recommendedName>
</protein>
<evidence type="ECO:0000256" key="1">
    <source>
        <dbReference type="ARBA" id="ARBA00005964"/>
    </source>
</evidence>
<dbReference type="PANTHER" id="PTHR43903">
    <property type="entry name" value="NEUROLIGIN"/>
    <property type="match status" value="1"/>
</dbReference>
<dbReference type="InterPro" id="IPR029058">
    <property type="entry name" value="AB_hydrolase_fold"/>
</dbReference>
<dbReference type="InterPro" id="IPR019819">
    <property type="entry name" value="Carboxylesterase_B_CS"/>
</dbReference>
<keyword evidence="6" id="KW-1185">Reference proteome</keyword>
<evidence type="ECO:0000259" key="4">
    <source>
        <dbReference type="Pfam" id="PF00135"/>
    </source>
</evidence>
<feature type="domain" description="Carboxylesterase type B" evidence="4">
    <location>
        <begin position="34"/>
        <end position="149"/>
    </location>
</feature>
<dbReference type="Pfam" id="PF00135">
    <property type="entry name" value="COesterase"/>
    <property type="match status" value="1"/>
</dbReference>
<keyword evidence="2" id="KW-0732">Signal</keyword>
<gene>
    <name evidence="5" type="ORF">ONB1V03_LOCUS11610</name>
</gene>
<sequence>MVGCSCDETTNNPTNPTTTNFFSHCPPLCVPFKSTTILTKYGGLRGSIVTLPNKNLQPVEVFLGIPYASPPTGKLRFMPPVTPAIWSGTRSAHTLGSVCPQKLINISNETESLKTMTGGRLSILKRLLPTLHNQSEDCLYLNIFAPANVILELSFPIILELSFPIYDYSSLPELIGFLQILIQTLK</sequence>
<evidence type="ECO:0000256" key="3">
    <source>
        <dbReference type="ARBA" id="ARBA00023180"/>
    </source>
</evidence>
<dbReference type="OrthoDB" id="3200163at2759"/>
<dbReference type="EMBL" id="OC923616">
    <property type="protein sequence ID" value="CAD7654965.1"/>
    <property type="molecule type" value="Genomic_DNA"/>
</dbReference>
<dbReference type="EMBL" id="CAJPVJ010008791">
    <property type="protein sequence ID" value="CAG2172152.1"/>
    <property type="molecule type" value="Genomic_DNA"/>
</dbReference>
<evidence type="ECO:0000313" key="6">
    <source>
        <dbReference type="Proteomes" id="UP000728032"/>
    </source>
</evidence>
<name>A0A7R9M9H8_9ACAR</name>
<dbReference type="AlphaFoldDB" id="A0A7R9M9H8"/>
<dbReference type="Gene3D" id="3.40.50.1820">
    <property type="entry name" value="alpha/beta hydrolase"/>
    <property type="match status" value="1"/>
</dbReference>
<evidence type="ECO:0000313" key="5">
    <source>
        <dbReference type="EMBL" id="CAD7654965.1"/>
    </source>
</evidence>
<organism evidence="5">
    <name type="scientific">Oppiella nova</name>
    <dbReference type="NCBI Taxonomy" id="334625"/>
    <lineage>
        <taxon>Eukaryota</taxon>
        <taxon>Metazoa</taxon>
        <taxon>Ecdysozoa</taxon>
        <taxon>Arthropoda</taxon>
        <taxon>Chelicerata</taxon>
        <taxon>Arachnida</taxon>
        <taxon>Acari</taxon>
        <taxon>Acariformes</taxon>
        <taxon>Sarcoptiformes</taxon>
        <taxon>Oribatida</taxon>
        <taxon>Brachypylina</taxon>
        <taxon>Oppioidea</taxon>
        <taxon>Oppiidae</taxon>
        <taxon>Oppiella</taxon>
    </lineage>
</organism>
<dbReference type="PROSITE" id="PS00941">
    <property type="entry name" value="CARBOXYLESTERASE_B_2"/>
    <property type="match status" value="1"/>
</dbReference>